<organism evidence="2">
    <name type="scientific">Tetraselmis sp. GSL018</name>
    <dbReference type="NCBI Taxonomy" id="582737"/>
    <lineage>
        <taxon>Eukaryota</taxon>
        <taxon>Viridiplantae</taxon>
        <taxon>Chlorophyta</taxon>
        <taxon>core chlorophytes</taxon>
        <taxon>Chlorodendrophyceae</taxon>
        <taxon>Chlorodendrales</taxon>
        <taxon>Chlorodendraceae</taxon>
        <taxon>Tetraselmis</taxon>
    </lineage>
</organism>
<name>A0A061RDR0_9CHLO</name>
<dbReference type="AlphaFoldDB" id="A0A061RDR0"/>
<feature type="compositionally biased region" description="Polar residues" evidence="1">
    <location>
        <begin position="1"/>
        <end position="17"/>
    </location>
</feature>
<gene>
    <name evidence="2" type="ORF">TSPGSL018_4881</name>
</gene>
<feature type="region of interest" description="Disordered" evidence="1">
    <location>
        <begin position="1"/>
        <end position="27"/>
    </location>
</feature>
<reference evidence="2" key="1">
    <citation type="submission" date="2014-05" db="EMBL/GenBank/DDBJ databases">
        <title>The transcriptome of the halophilic microalga Tetraselmis sp. GSL018 isolated from the Great Salt Lake, Utah.</title>
        <authorList>
            <person name="Jinkerson R.E."/>
            <person name="D'Adamo S."/>
            <person name="Posewitz M.C."/>
        </authorList>
    </citation>
    <scope>NUCLEOTIDE SEQUENCE</scope>
    <source>
        <strain evidence="2">GSL018</strain>
    </source>
</reference>
<sequence>SASRLRCRTPTQAASTCTPPPQGRGDGLTISTPVAQGVCTASWDPPPAGGRYADGLVELNAVYKPSGSFFSYGAVKEVNFTDFGASVMITPAALRNAEVDRAYSFRIDGYVPSGVEVGQLTYNFGDGQTDSAGA</sequence>
<feature type="non-terminal residue" evidence="2">
    <location>
        <position position="1"/>
    </location>
</feature>
<feature type="non-terminal residue" evidence="2">
    <location>
        <position position="134"/>
    </location>
</feature>
<protein>
    <submittedName>
        <fullName evidence="2">Uncharacterized protein</fullName>
    </submittedName>
</protein>
<dbReference type="EMBL" id="GBEZ01016125">
    <property type="protein sequence ID" value="JAC70098.1"/>
    <property type="molecule type" value="Transcribed_RNA"/>
</dbReference>
<accession>A0A061RDR0</accession>
<evidence type="ECO:0000313" key="2">
    <source>
        <dbReference type="EMBL" id="JAC70098.1"/>
    </source>
</evidence>
<evidence type="ECO:0000256" key="1">
    <source>
        <dbReference type="SAM" id="MobiDB-lite"/>
    </source>
</evidence>
<proteinExistence type="predicted"/>